<reference evidence="2 3" key="1">
    <citation type="submission" date="2023-11" db="EMBL/GenBank/DDBJ databases">
        <title>Genome sequence of Microbacterium rhizosphaerae KACC 19337.</title>
        <authorList>
            <person name="Choi H."/>
            <person name="Kim S."/>
            <person name="Kim Y."/>
            <person name="Kwon S.-W."/>
            <person name="Heo J."/>
        </authorList>
    </citation>
    <scope>NUCLEOTIDE SEQUENCE [LARGE SCALE GENOMIC DNA]</scope>
    <source>
        <strain evidence="2 3">KACC 19337</strain>
    </source>
</reference>
<dbReference type="RefSeq" id="WP_320941402.1">
    <property type="nucleotide sequence ID" value="NZ_BAABEU010000006.1"/>
</dbReference>
<organism evidence="2 3">
    <name type="scientific">Microbacterium rhizosphaerae</name>
    <dbReference type="NCBI Taxonomy" id="1678237"/>
    <lineage>
        <taxon>Bacteria</taxon>
        <taxon>Bacillati</taxon>
        <taxon>Actinomycetota</taxon>
        <taxon>Actinomycetes</taxon>
        <taxon>Micrococcales</taxon>
        <taxon>Microbacteriaceae</taxon>
        <taxon>Microbacterium</taxon>
    </lineage>
</organism>
<dbReference type="EMBL" id="CP139368">
    <property type="protein sequence ID" value="WPR88683.1"/>
    <property type="molecule type" value="Genomic_DNA"/>
</dbReference>
<evidence type="ECO:0000259" key="1">
    <source>
        <dbReference type="Pfam" id="PF01814"/>
    </source>
</evidence>
<dbReference type="PANTHER" id="PTHR35585">
    <property type="entry name" value="HHE DOMAIN PROTEIN (AFU_ORTHOLOGUE AFUA_4G00730)"/>
    <property type="match status" value="1"/>
</dbReference>
<accession>A0ABZ0SLH8</accession>
<name>A0ABZ0SLH8_9MICO</name>
<keyword evidence="3" id="KW-1185">Reference proteome</keyword>
<dbReference type="InterPro" id="IPR012312">
    <property type="entry name" value="Hemerythrin-like"/>
</dbReference>
<dbReference type="Gene3D" id="1.20.120.520">
    <property type="entry name" value="nmb1532 protein domain like"/>
    <property type="match status" value="1"/>
</dbReference>
<gene>
    <name evidence="2" type="ORF">SM116_13000</name>
</gene>
<proteinExistence type="predicted"/>
<dbReference type="Pfam" id="PF01814">
    <property type="entry name" value="Hemerythrin"/>
    <property type="match status" value="1"/>
</dbReference>
<dbReference type="PANTHER" id="PTHR35585:SF1">
    <property type="entry name" value="HHE DOMAIN PROTEIN (AFU_ORTHOLOGUE AFUA_4G00730)"/>
    <property type="match status" value="1"/>
</dbReference>
<sequence>MDITEVILNDHHEQRRMFGMLEDIDPADTAALSAVWKRLRILLEVHAAAEEKLFYPRLLKLQKDLIEQESPGEETEDAIHDHNEIRDAIAGVSGQVVGSTEWQRAVAHVNEVNSDHMAEEERQGLTDFRRHIELEERHTMAVAFVAFESEQAGGIAAHDRDPEQYIRENS</sequence>
<evidence type="ECO:0000313" key="2">
    <source>
        <dbReference type="EMBL" id="WPR88683.1"/>
    </source>
</evidence>
<feature type="domain" description="Hemerythrin-like" evidence="1">
    <location>
        <begin position="3"/>
        <end position="122"/>
    </location>
</feature>
<evidence type="ECO:0000313" key="3">
    <source>
        <dbReference type="Proteomes" id="UP001323798"/>
    </source>
</evidence>
<protein>
    <submittedName>
        <fullName evidence="2">Hemerythrin domain-containing protein</fullName>
    </submittedName>
</protein>
<dbReference type="Proteomes" id="UP001323798">
    <property type="component" value="Chromosome"/>
</dbReference>